<gene>
    <name evidence="2" type="ORF">HU715_019990</name>
    <name evidence="1" type="ORF">HU715_24290</name>
</gene>
<comment type="caution">
    <text evidence="1">The sequence shown here is derived from an EMBL/GenBank/DDBJ whole genome shotgun (WGS) entry which is preliminary data.</text>
</comment>
<evidence type="ECO:0000313" key="3">
    <source>
        <dbReference type="Proteomes" id="UP000636518"/>
    </source>
</evidence>
<reference evidence="1 3" key="1">
    <citation type="journal article" date="2020" name="Microorganisms">
        <title>Reliable Identification of Environmental Pseudomonas Isolates Using the rpoD Gene.</title>
        <authorList>
            <consortium name="The Broad Institute Genome Sequencing Platform"/>
            <person name="Girard L."/>
            <person name="Lood C."/>
            <person name="Rokni-Zadeh H."/>
            <person name="van Noort V."/>
            <person name="Lavigne R."/>
            <person name="De Mot R."/>
        </authorList>
    </citation>
    <scope>NUCLEOTIDE SEQUENCE</scope>
    <source>
        <strain evidence="1 3">SWRI12</strain>
    </source>
</reference>
<dbReference type="Proteomes" id="UP000636518">
    <property type="component" value="Unassembled WGS sequence"/>
</dbReference>
<reference evidence="1" key="2">
    <citation type="submission" date="2020-07" db="EMBL/GenBank/DDBJ databases">
        <authorList>
            <person name="Lood C."/>
            <person name="Girard L."/>
        </authorList>
    </citation>
    <scope>NUCLEOTIDE SEQUENCE</scope>
    <source>
        <strain evidence="1">SWRI12</strain>
    </source>
</reference>
<evidence type="ECO:0000313" key="2">
    <source>
        <dbReference type="EMBL" id="MBV4497628.1"/>
    </source>
</evidence>
<keyword evidence="3" id="KW-1185">Reference proteome</keyword>
<accession>A0A923JNH8</accession>
<protein>
    <submittedName>
        <fullName evidence="1">Uncharacterized protein</fullName>
    </submittedName>
</protein>
<organism evidence="1">
    <name type="scientific">Pseudomonas zanjanensis</name>
    <dbReference type="NCBI Taxonomy" id="2745496"/>
    <lineage>
        <taxon>Bacteria</taxon>
        <taxon>Pseudomonadati</taxon>
        <taxon>Pseudomonadota</taxon>
        <taxon>Gammaproteobacteria</taxon>
        <taxon>Pseudomonadales</taxon>
        <taxon>Pseudomonadaceae</taxon>
        <taxon>Pseudomonas</taxon>
    </lineage>
</organism>
<sequence>MVIQGKYSASFVGDFAKYNPAASPQTLTALLPAERREECQGFQNKKVGAFLFLKKQNQMEPK</sequence>
<dbReference type="RefSeq" id="WP_186709589.1">
    <property type="nucleotide sequence ID" value="NZ_JABWRB020000003.1"/>
</dbReference>
<reference evidence="2" key="3">
    <citation type="submission" date="2021-06" db="EMBL/GenBank/DDBJ databases">
        <title>Updating the genus Pseudomonas: Description of 43 new species and partition of the Pseudomonas putida group.</title>
        <authorList>
            <person name="Girard L."/>
            <person name="Lood C."/>
            <person name="Vandamme P."/>
            <person name="Rokni-Zadeh H."/>
            <person name="Van Noort V."/>
            <person name="Hofte M."/>
            <person name="Lavigne R."/>
            <person name="De Mot R."/>
        </authorList>
    </citation>
    <scope>NUCLEOTIDE SEQUENCE</scope>
    <source>
        <strain evidence="2">SWRI12</strain>
    </source>
</reference>
<name>A0A923JNH8_9PSED</name>
<evidence type="ECO:0000313" key="1">
    <source>
        <dbReference type="EMBL" id="MBC3392776.1"/>
    </source>
</evidence>
<dbReference type="EMBL" id="JABWRB010000042">
    <property type="protein sequence ID" value="MBC3392776.1"/>
    <property type="molecule type" value="Genomic_DNA"/>
</dbReference>
<proteinExistence type="predicted"/>
<dbReference type="EMBL" id="JABWRB020000003">
    <property type="protein sequence ID" value="MBV4497628.1"/>
    <property type="molecule type" value="Genomic_DNA"/>
</dbReference>
<dbReference type="AlphaFoldDB" id="A0A923JNH8"/>